<organism evidence="3 4">
    <name type="scientific">Jejubacter calystegiae</name>
    <dbReference type="NCBI Taxonomy" id="2579935"/>
    <lineage>
        <taxon>Bacteria</taxon>
        <taxon>Pseudomonadati</taxon>
        <taxon>Pseudomonadota</taxon>
        <taxon>Gammaproteobacteria</taxon>
        <taxon>Enterobacterales</taxon>
        <taxon>Enterobacteriaceae</taxon>
        <taxon>Jejubacter</taxon>
    </lineage>
</organism>
<evidence type="ECO:0000259" key="2">
    <source>
        <dbReference type="PROSITE" id="PS51127"/>
    </source>
</evidence>
<proteinExistence type="inferred from homology"/>
<keyword evidence="4" id="KW-1185">Reference proteome</keyword>
<dbReference type="Proteomes" id="UP000302163">
    <property type="component" value="Chromosome"/>
</dbReference>
<gene>
    <name evidence="3" type="ORF">FEM41_19950</name>
</gene>
<reference evidence="3 4" key="1">
    <citation type="submission" date="2019-05" db="EMBL/GenBank/DDBJ databases">
        <title>Complete genome sequence of Izhakiella calystegiae KSNA2, an endophyte isolated from beach morning glory (Calystegia soldanella).</title>
        <authorList>
            <person name="Jiang L."/>
            <person name="Jeong J.C."/>
            <person name="Kim C.Y."/>
            <person name="Kim D.H."/>
            <person name="Kim S.W."/>
            <person name="Lee j."/>
        </authorList>
    </citation>
    <scope>NUCLEOTIDE SEQUENCE [LARGE SCALE GENOMIC DNA]</scope>
    <source>
        <strain evidence="3 4">KSNA2</strain>
    </source>
</reference>
<dbReference type="InterPro" id="IPR008964">
    <property type="entry name" value="Invasin/intimin_cell_adhesion"/>
</dbReference>
<comment type="similarity">
    <text evidence="1">Belongs to the intimin/invasin family.</text>
</comment>
<dbReference type="Pfam" id="PF02369">
    <property type="entry name" value="Big_1"/>
    <property type="match status" value="1"/>
</dbReference>
<dbReference type="InterPro" id="IPR003344">
    <property type="entry name" value="Big_1_dom"/>
</dbReference>
<sequence>MDKTTATADSTDAVTVSLKYTKAGTGVSGANVAWTSTGGTLSTESSVTGTAGGATVKLTSDSENVVTVSATVDGITRKTDGITFTTPPGG</sequence>
<evidence type="ECO:0000256" key="1">
    <source>
        <dbReference type="ARBA" id="ARBA00010116"/>
    </source>
</evidence>
<dbReference type="PROSITE" id="PS51127">
    <property type="entry name" value="BIG1"/>
    <property type="match status" value="1"/>
</dbReference>
<name>A0A4P8YNG5_9ENTR</name>
<feature type="domain" description="Big-1" evidence="2">
    <location>
        <begin position="1"/>
        <end position="85"/>
    </location>
</feature>
<dbReference type="AlphaFoldDB" id="A0A4P8YNG5"/>
<accession>A0A4P8YNG5</accession>
<dbReference type="Gene3D" id="2.60.40.10">
    <property type="entry name" value="Immunoglobulins"/>
    <property type="match status" value="1"/>
</dbReference>
<protein>
    <recommendedName>
        <fullName evidence="2">Big-1 domain-containing protein</fullName>
    </recommendedName>
</protein>
<dbReference type="SUPFAM" id="SSF49373">
    <property type="entry name" value="Invasin/intimin cell-adhesion fragments"/>
    <property type="match status" value="1"/>
</dbReference>
<dbReference type="KEGG" id="izh:FEM41_19950"/>
<dbReference type="RefSeq" id="WP_138097919.1">
    <property type="nucleotide sequence ID" value="NZ_CP040428.1"/>
</dbReference>
<evidence type="ECO:0000313" key="3">
    <source>
        <dbReference type="EMBL" id="QCT21763.1"/>
    </source>
</evidence>
<evidence type="ECO:0000313" key="4">
    <source>
        <dbReference type="Proteomes" id="UP000302163"/>
    </source>
</evidence>
<dbReference type="InterPro" id="IPR013783">
    <property type="entry name" value="Ig-like_fold"/>
</dbReference>
<dbReference type="EMBL" id="CP040428">
    <property type="protein sequence ID" value="QCT21763.1"/>
    <property type="molecule type" value="Genomic_DNA"/>
</dbReference>